<sequence>MARMGLTKADIRACRDRLLAEGRHPSADAVRKALGDTGSKSTIHRCLKELALEDAGAGTARAATARQLHALVEQIADLLHGDGQADLRARHEQALRCKDQELVELRSQVATLAARVAQLEARPAPVLPREQANERGSGSIGGFGGFGTAQENSRSGQYDASPFSVLRAGGRTEVVALDGAWPFPVRWS</sequence>
<reference evidence="3 4" key="1">
    <citation type="submission" date="2023-02" db="EMBL/GenBank/DDBJ databases">
        <title>Gemone sequence of Telluria chitinolytica ACM 3522T.</title>
        <authorList>
            <person name="Frediansyah A."/>
            <person name="Miess H."/>
            <person name="Gross H."/>
        </authorList>
    </citation>
    <scope>NUCLEOTIDE SEQUENCE [LARGE SCALE GENOMIC DNA]</scope>
    <source>
        <strain evidence="3 4">ACM 3522</strain>
    </source>
</reference>
<evidence type="ECO:0000256" key="1">
    <source>
        <dbReference type="SAM" id="Coils"/>
    </source>
</evidence>
<organism evidence="3 4">
    <name type="scientific">Pseudoduganella chitinolytica</name>
    <dbReference type="NCBI Taxonomy" id="34070"/>
    <lineage>
        <taxon>Bacteria</taxon>
        <taxon>Pseudomonadati</taxon>
        <taxon>Pseudomonadota</taxon>
        <taxon>Betaproteobacteria</taxon>
        <taxon>Burkholderiales</taxon>
        <taxon>Oxalobacteraceae</taxon>
        <taxon>Telluria group</taxon>
        <taxon>Pseudoduganella</taxon>
    </lineage>
</organism>
<protein>
    <submittedName>
        <fullName evidence="3">DNA-binding protein</fullName>
    </submittedName>
</protein>
<proteinExistence type="predicted"/>
<dbReference type="GO" id="GO:0003677">
    <property type="term" value="F:DNA binding"/>
    <property type="evidence" value="ECO:0007669"/>
    <property type="project" value="UniProtKB-KW"/>
</dbReference>
<name>A0ABY8BCL6_9BURK</name>
<dbReference type="EMBL" id="CP119083">
    <property type="protein sequence ID" value="WEF33660.1"/>
    <property type="molecule type" value="Genomic_DNA"/>
</dbReference>
<gene>
    <name evidence="3" type="ORF">PX653_02390</name>
</gene>
<dbReference type="Proteomes" id="UP001216510">
    <property type="component" value="Chromosome"/>
</dbReference>
<keyword evidence="4" id="KW-1185">Reference proteome</keyword>
<keyword evidence="3" id="KW-0238">DNA-binding</keyword>
<feature type="coiled-coil region" evidence="1">
    <location>
        <begin position="88"/>
        <end position="122"/>
    </location>
</feature>
<dbReference type="Pfam" id="PF11740">
    <property type="entry name" value="KfrA_N"/>
    <property type="match status" value="1"/>
</dbReference>
<evidence type="ECO:0000313" key="4">
    <source>
        <dbReference type="Proteomes" id="UP001216510"/>
    </source>
</evidence>
<evidence type="ECO:0000259" key="2">
    <source>
        <dbReference type="Pfam" id="PF11740"/>
    </source>
</evidence>
<feature type="domain" description="KfrA N-terminal DNA-binding" evidence="2">
    <location>
        <begin position="7"/>
        <end position="120"/>
    </location>
</feature>
<keyword evidence="1" id="KW-0175">Coiled coil</keyword>
<accession>A0ABY8BCL6</accession>
<evidence type="ECO:0000313" key="3">
    <source>
        <dbReference type="EMBL" id="WEF33660.1"/>
    </source>
</evidence>
<dbReference type="RefSeq" id="WP_277416350.1">
    <property type="nucleotide sequence ID" value="NZ_CP119083.1"/>
</dbReference>
<dbReference type="InterPro" id="IPR021104">
    <property type="entry name" value="KfrA_DNA-bd_N"/>
</dbReference>